<name>A0A2W4W2U4_9CYAN</name>
<accession>A0A2W4W2U4</accession>
<dbReference type="Proteomes" id="UP000249467">
    <property type="component" value="Unassembled WGS sequence"/>
</dbReference>
<comment type="caution">
    <text evidence="1">The sequence shown here is derived from an EMBL/GenBank/DDBJ whole genome shotgun (WGS) entry which is preliminary data.</text>
</comment>
<evidence type="ECO:0000313" key="1">
    <source>
        <dbReference type="EMBL" id="PZO38906.1"/>
    </source>
</evidence>
<reference evidence="1 2" key="1">
    <citation type="submission" date="2018-04" db="EMBL/GenBank/DDBJ databases">
        <authorList>
            <person name="Go L.Y."/>
            <person name="Mitchell J.A."/>
        </authorList>
    </citation>
    <scope>NUCLEOTIDE SEQUENCE [LARGE SCALE GENOMIC DNA]</scope>
    <source>
        <strain evidence="1">ULC066bin1</strain>
    </source>
</reference>
<gene>
    <name evidence="1" type="ORF">DCF19_15665</name>
</gene>
<evidence type="ECO:0000313" key="2">
    <source>
        <dbReference type="Proteomes" id="UP000249467"/>
    </source>
</evidence>
<dbReference type="EMBL" id="QBML01000021">
    <property type="protein sequence ID" value="PZO38906.1"/>
    <property type="molecule type" value="Genomic_DNA"/>
</dbReference>
<reference evidence="1 2" key="2">
    <citation type="submission" date="2018-06" db="EMBL/GenBank/DDBJ databases">
        <title>Metagenomic assembly of (sub)arctic Cyanobacteria and their associated microbiome from non-axenic cultures.</title>
        <authorList>
            <person name="Baurain D."/>
        </authorList>
    </citation>
    <scope>NUCLEOTIDE SEQUENCE [LARGE SCALE GENOMIC DNA]</scope>
    <source>
        <strain evidence="1">ULC066bin1</strain>
    </source>
</reference>
<organism evidence="1 2">
    <name type="scientific">Pseudanabaena frigida</name>
    <dbReference type="NCBI Taxonomy" id="945775"/>
    <lineage>
        <taxon>Bacteria</taxon>
        <taxon>Bacillati</taxon>
        <taxon>Cyanobacteriota</taxon>
        <taxon>Cyanophyceae</taxon>
        <taxon>Pseudanabaenales</taxon>
        <taxon>Pseudanabaenaceae</taxon>
        <taxon>Pseudanabaena</taxon>
    </lineage>
</organism>
<sequence length="72" mass="8754">MIFNLEDKQYFVPSMLLLFIQVSHPFDLYPMRVIDSFSNMDLKINACILNQENEIRMKFNIMQFHIYWAVTF</sequence>
<proteinExistence type="predicted"/>
<protein>
    <submittedName>
        <fullName evidence="1">Uncharacterized protein</fullName>
    </submittedName>
</protein>
<dbReference type="AlphaFoldDB" id="A0A2W4W2U4"/>